<organism evidence="2 3">
    <name type="scientific">Burkholderia arboris</name>
    <dbReference type="NCBI Taxonomy" id="488730"/>
    <lineage>
        <taxon>Bacteria</taxon>
        <taxon>Pseudomonadati</taxon>
        <taxon>Pseudomonadota</taxon>
        <taxon>Betaproteobacteria</taxon>
        <taxon>Burkholderiales</taxon>
        <taxon>Burkholderiaceae</taxon>
        <taxon>Burkholderia</taxon>
        <taxon>Burkholderia cepacia complex</taxon>
    </lineage>
</organism>
<protein>
    <recommendedName>
        <fullName evidence="1">ATPase AAA-type core domain-containing protein</fullName>
    </recommendedName>
</protein>
<evidence type="ECO:0000259" key="1">
    <source>
        <dbReference type="Pfam" id="PF13304"/>
    </source>
</evidence>
<gene>
    <name evidence="2" type="ORF">BAR24066_03422</name>
</gene>
<dbReference type="Proteomes" id="UP000494172">
    <property type="component" value="Unassembled WGS sequence"/>
</dbReference>
<feature type="domain" description="ATPase AAA-type core" evidence="1">
    <location>
        <begin position="150"/>
        <end position="273"/>
    </location>
</feature>
<proteinExistence type="predicted"/>
<evidence type="ECO:0000313" key="3">
    <source>
        <dbReference type="Proteomes" id="UP000494172"/>
    </source>
</evidence>
<dbReference type="InterPro" id="IPR051396">
    <property type="entry name" value="Bact_Antivir_Def_Nuclease"/>
</dbReference>
<dbReference type="GO" id="GO:0005524">
    <property type="term" value="F:ATP binding"/>
    <property type="evidence" value="ECO:0007669"/>
    <property type="project" value="InterPro"/>
</dbReference>
<dbReference type="SUPFAM" id="SSF52540">
    <property type="entry name" value="P-loop containing nucleoside triphosphate hydrolases"/>
    <property type="match status" value="1"/>
</dbReference>
<reference evidence="2 3" key="1">
    <citation type="submission" date="2019-09" db="EMBL/GenBank/DDBJ databases">
        <authorList>
            <person name="Depoorter E."/>
        </authorList>
    </citation>
    <scope>NUCLEOTIDE SEQUENCE [LARGE SCALE GENOMIC DNA]</scope>
    <source>
        <strain evidence="2">LMG 24066</strain>
    </source>
</reference>
<name>A0A9Q9SJ64_9BURK</name>
<dbReference type="InterPro" id="IPR003959">
    <property type="entry name" value="ATPase_AAA_core"/>
</dbReference>
<comment type="caution">
    <text evidence="2">The sequence shown here is derived from an EMBL/GenBank/DDBJ whole genome shotgun (WGS) entry which is preliminary data.</text>
</comment>
<evidence type="ECO:0000313" key="2">
    <source>
        <dbReference type="EMBL" id="VWB73022.1"/>
    </source>
</evidence>
<sequence>MAHQSTSYGNAAVVLHGVPLNNGGVFYSSSAWTMRSGSSASEDAVKQRINELHRHPSETITAQANPAWRGDPAYADFVVEEIASSKRIASQPSLESFRDGLTPLHIAAPFFHSPTQFDLALYFFAYELLSANLRSKGVSDSEIERRFGEKPWNLLNEILAAASLSLRVSPPDRITPSVFSNSNYYQLKFIDEQRRAEFPFEGLSSGEKVIVSTIMWRLAAESTGKFFQLLLLDEPDAHLHPSMAKRFLAVIENVFVKARGVAVIMTTHSPTTVALAPEESLFILERHAGGIPRKSGKDEALYHLTTGVPALSVAHEHRRQVFVESEHDAQFYEQVYHAHREKFISEISLQFIPVGHEKGGGCERVRYLVENLAKAGNPWVYGLIDRDIAQSGTERVKIAGLKHSIENYLHDPIFLAVHLRRWNLWQDHNFRELYACPPGEIFDMDRESLQKLCAYISEKILDTLFKMHNRIVTGKVDREDFERIVSWAVENFDIVPSGFVWSGEDRIVEYAGGTKISQPRWLSDIRGHDLELVARETFNELKSHKNRLSGNSRQEHLRDMPSLAPADVLTTLLSIQSHAPHIEAKL</sequence>
<dbReference type="EMBL" id="CABVPX010000013">
    <property type="protein sequence ID" value="VWB73022.1"/>
    <property type="molecule type" value="Genomic_DNA"/>
</dbReference>
<dbReference type="AlphaFoldDB" id="A0A9Q9SJ64"/>
<dbReference type="GO" id="GO:0016887">
    <property type="term" value="F:ATP hydrolysis activity"/>
    <property type="evidence" value="ECO:0007669"/>
    <property type="project" value="InterPro"/>
</dbReference>
<dbReference type="Gene3D" id="3.40.50.300">
    <property type="entry name" value="P-loop containing nucleotide triphosphate hydrolases"/>
    <property type="match status" value="1"/>
</dbReference>
<dbReference type="PANTHER" id="PTHR43581">
    <property type="entry name" value="ATP/GTP PHOSPHATASE"/>
    <property type="match status" value="1"/>
</dbReference>
<dbReference type="Pfam" id="PF13304">
    <property type="entry name" value="AAA_21"/>
    <property type="match status" value="1"/>
</dbReference>
<dbReference type="PANTHER" id="PTHR43581:SF2">
    <property type="entry name" value="EXCINUCLEASE ATPASE SUBUNIT"/>
    <property type="match status" value="1"/>
</dbReference>
<dbReference type="InterPro" id="IPR027417">
    <property type="entry name" value="P-loop_NTPase"/>
</dbReference>
<dbReference type="CDD" id="cd00267">
    <property type="entry name" value="ABC_ATPase"/>
    <property type="match status" value="1"/>
</dbReference>
<accession>A0A9Q9SJ64</accession>